<dbReference type="PANTHER" id="PTHR30569">
    <property type="entry name" value="CYTOSINE TRANSPORTER CODB"/>
    <property type="match status" value="1"/>
</dbReference>
<keyword evidence="5 6" id="KW-0472">Membrane</keyword>
<dbReference type="RefSeq" id="WP_194561810.1">
    <property type="nucleotide sequence ID" value="NZ_JADKPV010000001.1"/>
</dbReference>
<evidence type="ECO:0000256" key="1">
    <source>
        <dbReference type="ARBA" id="ARBA00004141"/>
    </source>
</evidence>
<feature type="transmembrane region" description="Helical" evidence="6">
    <location>
        <begin position="191"/>
        <end position="213"/>
    </location>
</feature>
<evidence type="ECO:0000256" key="4">
    <source>
        <dbReference type="ARBA" id="ARBA00022989"/>
    </source>
</evidence>
<gene>
    <name evidence="7" type="ORF">IRY55_03240</name>
</gene>
<keyword evidence="4 6" id="KW-1133">Transmembrane helix</keyword>
<evidence type="ECO:0000313" key="7">
    <source>
        <dbReference type="EMBL" id="MBF4500368.1"/>
    </source>
</evidence>
<feature type="transmembrane region" description="Helical" evidence="6">
    <location>
        <begin position="125"/>
        <end position="149"/>
    </location>
</feature>
<proteinExistence type="inferred from homology"/>
<comment type="caution">
    <text evidence="7">The sequence shown here is derived from an EMBL/GenBank/DDBJ whole genome shotgun (WGS) entry which is preliminary data.</text>
</comment>
<feature type="transmembrane region" description="Helical" evidence="6">
    <location>
        <begin position="93"/>
        <end position="113"/>
    </location>
</feature>
<dbReference type="Pfam" id="PF02133">
    <property type="entry name" value="Transp_cyt_pur"/>
    <property type="match status" value="1"/>
</dbReference>
<organism evidence="7 8">
    <name type="scientific">Savagea serpentis</name>
    <dbReference type="NCBI Taxonomy" id="2785297"/>
    <lineage>
        <taxon>Bacteria</taxon>
        <taxon>Bacillati</taxon>
        <taxon>Bacillota</taxon>
        <taxon>Bacilli</taxon>
        <taxon>Bacillales</taxon>
        <taxon>Caryophanaceae</taxon>
        <taxon>Savagea</taxon>
    </lineage>
</organism>
<dbReference type="AlphaFoldDB" id="A0A8J7KGY6"/>
<dbReference type="EMBL" id="JADKPV010000001">
    <property type="protein sequence ID" value="MBF4500368.1"/>
    <property type="molecule type" value="Genomic_DNA"/>
</dbReference>
<keyword evidence="8" id="KW-1185">Reference proteome</keyword>
<feature type="transmembrane region" description="Helical" evidence="6">
    <location>
        <begin position="156"/>
        <end position="176"/>
    </location>
</feature>
<feature type="transmembrane region" description="Helical" evidence="6">
    <location>
        <begin position="302"/>
        <end position="321"/>
    </location>
</feature>
<dbReference type="Gene3D" id="1.10.4160.10">
    <property type="entry name" value="Hydantoin permease"/>
    <property type="match status" value="1"/>
</dbReference>
<dbReference type="CDD" id="cd11484">
    <property type="entry name" value="SLC-NCS1sbd_CobB-like"/>
    <property type="match status" value="1"/>
</dbReference>
<comment type="subcellular location">
    <subcellularLocation>
        <location evidence="1">Membrane</location>
        <topology evidence="1">Multi-pass membrane protein</topology>
    </subcellularLocation>
</comment>
<dbReference type="PANTHER" id="PTHR30569:SF0">
    <property type="entry name" value="CYTOSINE PERMEASE"/>
    <property type="match status" value="1"/>
</dbReference>
<evidence type="ECO:0000256" key="5">
    <source>
        <dbReference type="ARBA" id="ARBA00023136"/>
    </source>
</evidence>
<dbReference type="GO" id="GO:0015209">
    <property type="term" value="F:cytosine transmembrane transporter activity"/>
    <property type="evidence" value="ECO:0007669"/>
    <property type="project" value="InterPro"/>
</dbReference>
<reference evidence="7" key="1">
    <citation type="submission" date="2020-11" db="EMBL/GenBank/DDBJ databases">
        <title>Multidrug resistant novel bacterium Savagea serpentis sp. nov., isolated from the scats of a vine snake (Ahaetulla nasuta).</title>
        <authorList>
            <person name="Venkata Ramana V."/>
            <person name="Vikas Patil S."/>
            <person name="Yogita Lugani V."/>
        </authorList>
    </citation>
    <scope>NUCLEOTIDE SEQUENCE</scope>
    <source>
        <strain evidence="7">SN6</strain>
    </source>
</reference>
<evidence type="ECO:0000313" key="8">
    <source>
        <dbReference type="Proteomes" id="UP000622653"/>
    </source>
</evidence>
<feature type="transmembrane region" description="Helical" evidence="6">
    <location>
        <begin position="259"/>
        <end position="281"/>
    </location>
</feature>
<dbReference type="InterPro" id="IPR001248">
    <property type="entry name" value="Pur-cyt_permease"/>
</dbReference>
<sequence length="430" mass="46419">MNDYAREVVPQSERKWWVSISFVWIAVGIDLSAMLFGAELGSGMSFQDALFAVVVGSVLLGILAAFCAYVGAVTGLSTSMISRFTFGARGAKMVSLFLAISLMGWFGVQTGFFAENAQVMMVETFGITLPLWILSLIGGILMMTTAVIGYRAIERLSVWSVPLLLLLVVLAVILAVRMNGSVALSMPVENVFSIGMAISLVISIFVVGAVISPDVSRWARTPKDAILASFFGFFFGNTFMITMAIILSRVMDESSLTTIMIAVGLGVPGILVLILAQWTTNTSNAYSSGLGLSVIFPNIKKSTLTVMAGSIGTLLAVLGIYGHFIDFLTVMTMFIAPIGGVYTASFYIGKRSTFHEECVVAYRKLPLLAWAIGSLMSWLTMEAPIGLALFTITSISSLDSFIVAFLAQALFIQLQKQKGVPMKHEMVNRK</sequence>
<name>A0A8J7KGY6_9BACL</name>
<protein>
    <submittedName>
        <fullName evidence="7">Cytosine permease</fullName>
    </submittedName>
</protein>
<feature type="transmembrane region" description="Helical" evidence="6">
    <location>
        <begin position="327"/>
        <end position="348"/>
    </location>
</feature>
<feature type="transmembrane region" description="Helical" evidence="6">
    <location>
        <begin position="360"/>
        <end position="379"/>
    </location>
</feature>
<keyword evidence="3 6" id="KW-0812">Transmembrane</keyword>
<feature type="transmembrane region" description="Helical" evidence="6">
    <location>
        <begin position="225"/>
        <end position="247"/>
    </location>
</feature>
<comment type="similarity">
    <text evidence="2">Belongs to the purine-cytosine permease (2.A.39) family.</text>
</comment>
<dbReference type="Proteomes" id="UP000622653">
    <property type="component" value="Unassembled WGS sequence"/>
</dbReference>
<feature type="transmembrane region" description="Helical" evidence="6">
    <location>
        <begin position="16"/>
        <end position="37"/>
    </location>
</feature>
<accession>A0A8J7KGY6</accession>
<evidence type="ECO:0000256" key="2">
    <source>
        <dbReference type="ARBA" id="ARBA00008974"/>
    </source>
</evidence>
<feature type="transmembrane region" description="Helical" evidence="6">
    <location>
        <begin position="385"/>
        <end position="412"/>
    </location>
</feature>
<dbReference type="InterPro" id="IPR030191">
    <property type="entry name" value="CodB"/>
</dbReference>
<feature type="transmembrane region" description="Helical" evidence="6">
    <location>
        <begin position="49"/>
        <end position="72"/>
    </location>
</feature>
<dbReference type="GO" id="GO:0005886">
    <property type="term" value="C:plasma membrane"/>
    <property type="evidence" value="ECO:0007669"/>
    <property type="project" value="TreeGrafter"/>
</dbReference>
<evidence type="ECO:0000256" key="3">
    <source>
        <dbReference type="ARBA" id="ARBA00022692"/>
    </source>
</evidence>
<evidence type="ECO:0000256" key="6">
    <source>
        <dbReference type="SAM" id="Phobius"/>
    </source>
</evidence>